<sequence>MTRYIVLLRGINVSGKNKLPMQDLRELLSELGYENVQTYIQSGNIILDSEKEKLVLEKEIKVGIKSKFGYDVPVIARTVKSIEKAIQGNPYPVDNEKVVAVIFLSKVATKTDVEINRAEEDQFTILEDVVYIYCPNGFGRSKLTINVFEKKLNVSATSRNWRTTKKLLELAQ</sequence>
<accession>A0ABU3LGE1</accession>
<dbReference type="RefSeq" id="WP_349242059.1">
    <property type="nucleotide sequence ID" value="NZ_JAVTTO010000004.1"/>
</dbReference>
<dbReference type="PANTHER" id="PTHR36439">
    <property type="entry name" value="BLL4334 PROTEIN"/>
    <property type="match status" value="1"/>
</dbReference>
<dbReference type="SUPFAM" id="SSF160379">
    <property type="entry name" value="SP0830-like"/>
    <property type="match status" value="1"/>
</dbReference>
<protein>
    <submittedName>
        <fullName evidence="1">DUF1697 domain-containing protein</fullName>
    </submittedName>
</protein>
<dbReference type="Proteomes" id="UP001257277">
    <property type="component" value="Unassembled WGS sequence"/>
</dbReference>
<comment type="caution">
    <text evidence="1">The sequence shown here is derived from an EMBL/GenBank/DDBJ whole genome shotgun (WGS) entry which is preliminary data.</text>
</comment>
<keyword evidence="2" id="KW-1185">Reference proteome</keyword>
<reference evidence="1 2" key="1">
    <citation type="submission" date="2023-09" db="EMBL/GenBank/DDBJ databases">
        <title>Novel taxa isolated from Blanes Bay.</title>
        <authorList>
            <person name="Rey-Velasco X."/>
            <person name="Lucena T."/>
        </authorList>
    </citation>
    <scope>NUCLEOTIDE SEQUENCE [LARGE SCALE GENOMIC DNA]</scope>
    <source>
        <strain evidence="1 2">S356</strain>
    </source>
</reference>
<dbReference type="Gene3D" id="3.30.70.1280">
    <property type="entry name" value="SP0830-like domains"/>
    <property type="match status" value="1"/>
</dbReference>
<dbReference type="InterPro" id="IPR012545">
    <property type="entry name" value="DUF1697"/>
</dbReference>
<dbReference type="PIRSF" id="PIRSF008502">
    <property type="entry name" value="UCP008502"/>
    <property type="match status" value="1"/>
</dbReference>
<evidence type="ECO:0000313" key="1">
    <source>
        <dbReference type="EMBL" id="MDT7832806.1"/>
    </source>
</evidence>
<name>A0ABU3LGE1_9FLAO</name>
<evidence type="ECO:0000313" key="2">
    <source>
        <dbReference type="Proteomes" id="UP001257277"/>
    </source>
</evidence>
<gene>
    <name evidence="1" type="ORF">RQM59_10480</name>
</gene>
<organism evidence="1 2">
    <name type="scientific">Asprobacillus argus</name>
    <dbReference type="NCBI Taxonomy" id="3076534"/>
    <lineage>
        <taxon>Bacteria</taxon>
        <taxon>Pseudomonadati</taxon>
        <taxon>Bacteroidota</taxon>
        <taxon>Flavobacteriia</taxon>
        <taxon>Flavobacteriales</taxon>
        <taxon>Flavobacteriaceae</taxon>
        <taxon>Asprobacillus</taxon>
    </lineage>
</organism>
<dbReference type="EMBL" id="JAVTTO010000004">
    <property type="protein sequence ID" value="MDT7832806.1"/>
    <property type="molecule type" value="Genomic_DNA"/>
</dbReference>
<dbReference type="PANTHER" id="PTHR36439:SF1">
    <property type="entry name" value="DUF1697 DOMAIN-CONTAINING PROTEIN"/>
    <property type="match status" value="1"/>
</dbReference>
<dbReference type="Pfam" id="PF08002">
    <property type="entry name" value="DUF1697"/>
    <property type="match status" value="1"/>
</dbReference>
<proteinExistence type="predicted"/>